<dbReference type="EMBL" id="JBEHCU010008094">
    <property type="protein sequence ID" value="KAL1388298.1"/>
    <property type="molecule type" value="Genomic_DNA"/>
</dbReference>
<proteinExistence type="predicted"/>
<keyword evidence="3" id="KW-1185">Reference proteome</keyword>
<dbReference type="Pfam" id="PF18017">
    <property type="entry name" value="SAM_4"/>
    <property type="match status" value="1"/>
</dbReference>
<dbReference type="InterPro" id="IPR013761">
    <property type="entry name" value="SAM/pointed_sf"/>
</dbReference>
<dbReference type="Proteomes" id="UP001562425">
    <property type="component" value="Unassembled WGS sequence"/>
</dbReference>
<dbReference type="Gene3D" id="1.10.150.50">
    <property type="entry name" value="Transcription Factor, Ets-1"/>
    <property type="match status" value="1"/>
</dbReference>
<evidence type="ECO:0000256" key="1">
    <source>
        <dbReference type="SAM" id="MobiDB-lite"/>
    </source>
</evidence>
<gene>
    <name evidence="2" type="ORF">pipiens_003235</name>
</gene>
<feature type="region of interest" description="Disordered" evidence="1">
    <location>
        <begin position="125"/>
        <end position="146"/>
    </location>
</feature>
<dbReference type="PANTHER" id="PTHR21359:SF1">
    <property type="entry name" value="DUF5577 DOMAIN-CONTAINING PROTEIN"/>
    <property type="match status" value="1"/>
</dbReference>
<dbReference type="PANTHER" id="PTHR21359">
    <property type="entry name" value="DUF5577 DOMAIN-CONTAINING PROTEIN"/>
    <property type="match status" value="1"/>
</dbReference>
<accession>A0ABD1D1I0</accession>
<reference evidence="2 3" key="1">
    <citation type="submission" date="2024-05" db="EMBL/GenBank/DDBJ databases">
        <title>Culex pipiens pipiens assembly and annotation.</title>
        <authorList>
            <person name="Alout H."/>
            <person name="Durand T."/>
        </authorList>
    </citation>
    <scope>NUCLEOTIDE SEQUENCE [LARGE SCALE GENOMIC DNA]</scope>
    <source>
        <strain evidence="2">HA-2024</strain>
        <tissue evidence="2">Whole body</tissue>
    </source>
</reference>
<comment type="caution">
    <text evidence="2">The sequence shown here is derived from an EMBL/GenBank/DDBJ whole genome shotgun (WGS) entry which is preliminary data.</text>
</comment>
<evidence type="ECO:0000313" key="3">
    <source>
        <dbReference type="Proteomes" id="UP001562425"/>
    </source>
</evidence>
<sequence>MLVLQVEKQPEEVPALLKGIADTDSSTPVLQHDIYNDGMPLNTTEDIDGVPMQSSEEKLKTGGSFQAAAGYAHVFVENRFQMDMLMDLNKEYLREMGTTMGDFIAILCHSKTVCNQSARDRVLSSQSGGFRHAEQPTQIGGVPPQLGGVSAEQIAERLFRAQNHTSGWRRIYHEHCAHRRSVA</sequence>
<organism evidence="2 3">
    <name type="scientific">Culex pipiens pipiens</name>
    <name type="common">Northern house mosquito</name>
    <dbReference type="NCBI Taxonomy" id="38569"/>
    <lineage>
        <taxon>Eukaryota</taxon>
        <taxon>Metazoa</taxon>
        <taxon>Ecdysozoa</taxon>
        <taxon>Arthropoda</taxon>
        <taxon>Hexapoda</taxon>
        <taxon>Insecta</taxon>
        <taxon>Pterygota</taxon>
        <taxon>Neoptera</taxon>
        <taxon>Endopterygota</taxon>
        <taxon>Diptera</taxon>
        <taxon>Nematocera</taxon>
        <taxon>Culicoidea</taxon>
        <taxon>Culicidae</taxon>
        <taxon>Culicinae</taxon>
        <taxon>Culicini</taxon>
        <taxon>Culex</taxon>
        <taxon>Culex</taxon>
    </lineage>
</organism>
<evidence type="ECO:0000313" key="2">
    <source>
        <dbReference type="EMBL" id="KAL1388298.1"/>
    </source>
</evidence>
<name>A0ABD1D1I0_CULPP</name>
<dbReference type="AlphaFoldDB" id="A0ABD1D1I0"/>
<protein>
    <submittedName>
        <fullName evidence="2">Uncharacterized protein</fullName>
    </submittedName>
</protein>
<dbReference type="InterPro" id="IPR039161">
    <property type="entry name" value="C19orf47-like"/>
</dbReference>